<dbReference type="EMBL" id="CP068108">
    <property type="protein sequence ID" value="QQT99091.1"/>
    <property type="molecule type" value="Genomic_DNA"/>
</dbReference>
<feature type="chain" id="PRO_5040190433" description="Lipoprotein" evidence="1">
    <location>
        <begin position="23"/>
        <end position="163"/>
    </location>
</feature>
<name>A0A9Q6Z503_MYROD</name>
<dbReference type="GeneID" id="93528550"/>
<evidence type="ECO:0008006" key="4">
    <source>
        <dbReference type="Google" id="ProtNLM"/>
    </source>
</evidence>
<dbReference type="RefSeq" id="WP_002986750.1">
    <property type="nucleotide sequence ID" value="NZ_CP068108.1"/>
</dbReference>
<protein>
    <recommendedName>
        <fullName evidence="4">Lipoprotein</fullName>
    </recommendedName>
</protein>
<keyword evidence="1" id="KW-0732">Signal</keyword>
<proteinExistence type="predicted"/>
<reference evidence="2 3" key="1">
    <citation type="submission" date="2021-01" db="EMBL/GenBank/DDBJ databases">
        <title>FDA dAtabase for Regulatory Grade micrObial Sequences (FDA-ARGOS): Supporting development and validation of Infectious Disease Dx tests.</title>
        <authorList>
            <person name="Sproer C."/>
            <person name="Gronow S."/>
            <person name="Severitt S."/>
            <person name="Schroder I."/>
            <person name="Tallon L."/>
            <person name="Sadzewicz L."/>
            <person name="Zhao X."/>
            <person name="Boylan J."/>
            <person name="Ott S."/>
            <person name="Bowen H."/>
            <person name="Vavikolanu K."/>
            <person name="Mehta A."/>
            <person name="Aluvathingal J."/>
            <person name="Nadendla S."/>
            <person name="Lowell S."/>
            <person name="Myers T."/>
            <person name="Yan Y."/>
            <person name="Sichtig H."/>
        </authorList>
    </citation>
    <scope>NUCLEOTIDE SEQUENCE [LARGE SCALE GENOMIC DNA]</scope>
    <source>
        <strain evidence="2 3">FDAARGOS_1131</strain>
    </source>
</reference>
<dbReference type="PROSITE" id="PS51257">
    <property type="entry name" value="PROKAR_LIPOPROTEIN"/>
    <property type="match status" value="1"/>
</dbReference>
<dbReference type="OrthoDB" id="1452114at2"/>
<evidence type="ECO:0000313" key="2">
    <source>
        <dbReference type="EMBL" id="QQT99091.1"/>
    </source>
</evidence>
<evidence type="ECO:0000313" key="3">
    <source>
        <dbReference type="Proteomes" id="UP000596202"/>
    </source>
</evidence>
<dbReference type="Proteomes" id="UP000596202">
    <property type="component" value="Chromosome"/>
</dbReference>
<accession>A0A9Q6Z503</accession>
<evidence type="ECO:0000256" key="1">
    <source>
        <dbReference type="SAM" id="SignalP"/>
    </source>
</evidence>
<feature type="signal peptide" evidence="1">
    <location>
        <begin position="1"/>
        <end position="22"/>
    </location>
</feature>
<sequence length="163" mass="18739">MKLFCLSFFFLTLIGCSSSPLTLTPTQYTYSGKERTKDLDKENPKLEPTITLREIKQSFWGRKAIIDVQGWYSSSGLHARRLNRIQMLEEMEEDQLTLTFYVAPKGGLGKEANLIYGYNYRQVVEIKIPAEIKQLHFKLIEQNLTHKEVLSFKATVPLTDTAS</sequence>
<organism evidence="2 3">
    <name type="scientific">Myroides odoratus</name>
    <name type="common">Flavobacterium odoratum</name>
    <dbReference type="NCBI Taxonomy" id="256"/>
    <lineage>
        <taxon>Bacteria</taxon>
        <taxon>Pseudomonadati</taxon>
        <taxon>Bacteroidota</taxon>
        <taxon>Flavobacteriia</taxon>
        <taxon>Flavobacteriales</taxon>
        <taxon>Flavobacteriaceae</taxon>
        <taxon>Myroides</taxon>
    </lineage>
</organism>
<dbReference type="AlphaFoldDB" id="A0A9Q6Z503"/>
<gene>
    <name evidence="2" type="ORF">I6I88_12820</name>
</gene>